<evidence type="ECO:0000313" key="3">
    <source>
        <dbReference type="EMBL" id="CAE4634569.1"/>
    </source>
</evidence>
<feature type="chain" id="PRO_5036192579" description="MARVEL domain-containing protein" evidence="2">
    <location>
        <begin position="20"/>
        <end position="243"/>
    </location>
</feature>
<evidence type="ECO:0008006" key="5">
    <source>
        <dbReference type="Google" id="ProtNLM"/>
    </source>
</evidence>
<feature type="transmembrane region" description="Helical" evidence="1">
    <location>
        <begin position="123"/>
        <end position="144"/>
    </location>
</feature>
<feature type="signal peptide" evidence="2">
    <location>
        <begin position="1"/>
        <end position="19"/>
    </location>
</feature>
<sequence length="243" mass="26538">MKIASIPFGMFCLNTFVSADVSTLQGRATLRQRPVSLCQDGSDHRDEVFVPPITIVNANPNVLTGTKRTTFYTVVFLSLANILFNILRPDPAIFWQARVPRVLWEFCIGTLALLSSSSDTTPASYFLLVIITGATALIDIFFWAPVFAFSADFEECTGGGWFSQKPKVCRSDYIRGVGRLTVSAQSLFGGLFYLHTAIVAWGAFLSKRDEQVAQTNAKAMAAAFGVNQNEHAHIPAMIDNAGG</sequence>
<evidence type="ECO:0000313" key="4">
    <source>
        <dbReference type="EMBL" id="CAE4634571.1"/>
    </source>
</evidence>
<gene>
    <name evidence="3" type="ORF">DBRI00130_LOCUS29299</name>
    <name evidence="4" type="ORF">DBRI00130_LOCUS29300</name>
</gene>
<evidence type="ECO:0000256" key="2">
    <source>
        <dbReference type="SAM" id="SignalP"/>
    </source>
</evidence>
<organism evidence="3">
    <name type="scientific">Ditylum brightwellii</name>
    <dbReference type="NCBI Taxonomy" id="49249"/>
    <lineage>
        <taxon>Eukaryota</taxon>
        <taxon>Sar</taxon>
        <taxon>Stramenopiles</taxon>
        <taxon>Ochrophyta</taxon>
        <taxon>Bacillariophyta</taxon>
        <taxon>Mediophyceae</taxon>
        <taxon>Lithodesmiophycidae</taxon>
        <taxon>Lithodesmiales</taxon>
        <taxon>Lithodesmiaceae</taxon>
        <taxon>Ditylum</taxon>
    </lineage>
</organism>
<dbReference type="AlphaFoldDB" id="A0A6V2K6D7"/>
<evidence type="ECO:0000256" key="1">
    <source>
        <dbReference type="SAM" id="Phobius"/>
    </source>
</evidence>
<keyword evidence="1" id="KW-1133">Transmembrane helix</keyword>
<dbReference type="EMBL" id="HBNS01037519">
    <property type="protein sequence ID" value="CAE4634569.1"/>
    <property type="molecule type" value="Transcribed_RNA"/>
</dbReference>
<keyword evidence="2" id="KW-0732">Signal</keyword>
<accession>A0A6V2K6D7</accession>
<keyword evidence="1" id="KW-0472">Membrane</keyword>
<keyword evidence="1" id="KW-0812">Transmembrane</keyword>
<proteinExistence type="predicted"/>
<reference evidence="3" key="1">
    <citation type="submission" date="2021-01" db="EMBL/GenBank/DDBJ databases">
        <authorList>
            <person name="Corre E."/>
            <person name="Pelletier E."/>
            <person name="Niang G."/>
            <person name="Scheremetjew M."/>
            <person name="Finn R."/>
            <person name="Kale V."/>
            <person name="Holt S."/>
            <person name="Cochrane G."/>
            <person name="Meng A."/>
            <person name="Brown T."/>
            <person name="Cohen L."/>
        </authorList>
    </citation>
    <scope>NUCLEOTIDE SEQUENCE</scope>
    <source>
        <strain evidence="3">GSO104</strain>
    </source>
</reference>
<dbReference type="EMBL" id="HBNS01037520">
    <property type="protein sequence ID" value="CAE4634571.1"/>
    <property type="molecule type" value="Transcribed_RNA"/>
</dbReference>
<protein>
    <recommendedName>
        <fullName evidence="5">MARVEL domain-containing protein</fullName>
    </recommendedName>
</protein>
<name>A0A6V2K6D7_9STRA</name>